<keyword evidence="4" id="KW-0862">Zinc</keyword>
<dbReference type="InterPro" id="IPR013785">
    <property type="entry name" value="Aldolase_TIM"/>
</dbReference>
<dbReference type="PROSITE" id="PS00602">
    <property type="entry name" value="ALDOLASE_CLASS_II_1"/>
    <property type="match status" value="1"/>
</dbReference>
<keyword evidence="7" id="KW-1185">Reference proteome</keyword>
<dbReference type="EMBL" id="BAAACW010000094">
    <property type="protein sequence ID" value="GAA0363266.1"/>
    <property type="molecule type" value="Genomic_DNA"/>
</dbReference>
<evidence type="ECO:0000256" key="4">
    <source>
        <dbReference type="ARBA" id="ARBA00022833"/>
    </source>
</evidence>
<proteinExistence type="predicted"/>
<dbReference type="Gene3D" id="3.20.20.70">
    <property type="entry name" value="Aldolase class I"/>
    <property type="match status" value="1"/>
</dbReference>
<organism evidence="6 7">
    <name type="scientific">Alkalibacterium iburiense</name>
    <dbReference type="NCBI Taxonomy" id="290589"/>
    <lineage>
        <taxon>Bacteria</taxon>
        <taxon>Bacillati</taxon>
        <taxon>Bacillota</taxon>
        <taxon>Bacilli</taxon>
        <taxon>Lactobacillales</taxon>
        <taxon>Carnobacteriaceae</taxon>
        <taxon>Alkalibacterium</taxon>
    </lineage>
</organism>
<comment type="caution">
    <text evidence="6">The sequence shown here is derived from an EMBL/GenBank/DDBJ whole genome shotgun (WGS) entry which is preliminary data.</text>
</comment>
<dbReference type="RefSeq" id="WP_343755219.1">
    <property type="nucleotide sequence ID" value="NZ_BAAACW010000094.1"/>
</dbReference>
<dbReference type="NCBIfam" id="TIGR01859">
    <property type="entry name" value="fruc_bis_ald"/>
    <property type="match status" value="1"/>
</dbReference>
<evidence type="ECO:0000313" key="6">
    <source>
        <dbReference type="EMBL" id="GAA0363266.1"/>
    </source>
</evidence>
<protein>
    <submittedName>
        <fullName evidence="6">Class II fructose-1,6-bisphosphate aldolase</fullName>
    </submittedName>
</protein>
<dbReference type="PROSITE" id="PS00806">
    <property type="entry name" value="ALDOLASE_CLASS_II_2"/>
    <property type="match status" value="1"/>
</dbReference>
<keyword evidence="5" id="KW-0456">Lyase</keyword>
<dbReference type="InterPro" id="IPR050246">
    <property type="entry name" value="Class_II_FBP_aldolase"/>
</dbReference>
<keyword evidence="3" id="KW-0479">Metal-binding</keyword>
<reference evidence="6 7" key="1">
    <citation type="journal article" date="2019" name="Int. J. Syst. Evol. Microbiol.">
        <title>The Global Catalogue of Microorganisms (GCM) 10K type strain sequencing project: providing services to taxonomists for standard genome sequencing and annotation.</title>
        <authorList>
            <consortium name="The Broad Institute Genomics Platform"/>
            <consortium name="The Broad Institute Genome Sequencing Center for Infectious Disease"/>
            <person name="Wu L."/>
            <person name="Ma J."/>
        </authorList>
    </citation>
    <scope>NUCLEOTIDE SEQUENCE [LARGE SCALE GENOMIC DNA]</scope>
    <source>
        <strain evidence="6 7">JCM 12662</strain>
    </source>
</reference>
<accession>A0ABN0XGQ1</accession>
<sequence>MSRLVSMTDMLNKALEEKYAVGQFNINNLEWTQAILQAAQEEKSPVILGVSEGAAKYMGGFKVVSAMVNALLETMDITVPVALHLDHGSSLETTTAAINAGFSSVMIDNSKFPIEENIAATRQVVEYAHSKGASVEAEVGSVGGEEDGVTGGVIYADAQECLRMVQEAKIDALAAALGSVHGDYDGEPKLGFDEMKEISELTGAPLVLHGGSGIPTHQIKKAIEYGHTKINVNTELQQVWTRRTREVIANDEKVYDPRKIIGPGKENITETTKAKMREFGSSNKA</sequence>
<dbReference type="InterPro" id="IPR011289">
    <property type="entry name" value="Fruc_bis_ald_class-2"/>
</dbReference>
<dbReference type="PANTHER" id="PTHR30304:SF0">
    <property type="entry name" value="D-TAGATOSE-1,6-BISPHOSPHATE ALDOLASE SUBUNIT GATY-RELATED"/>
    <property type="match status" value="1"/>
</dbReference>
<comment type="cofactor">
    <cofactor evidence="1">
        <name>Zn(2+)</name>
        <dbReference type="ChEBI" id="CHEBI:29105"/>
    </cofactor>
</comment>
<dbReference type="Pfam" id="PF01116">
    <property type="entry name" value="F_bP_aldolase"/>
    <property type="match status" value="1"/>
</dbReference>
<evidence type="ECO:0000256" key="1">
    <source>
        <dbReference type="ARBA" id="ARBA00001947"/>
    </source>
</evidence>
<dbReference type="CDD" id="cd00947">
    <property type="entry name" value="TBP_aldolase_IIB"/>
    <property type="match status" value="1"/>
</dbReference>
<dbReference type="PIRSF" id="PIRSF001359">
    <property type="entry name" value="F_bP_aldolase_II"/>
    <property type="match status" value="1"/>
</dbReference>
<comment type="pathway">
    <text evidence="2">Carbohydrate degradation.</text>
</comment>
<evidence type="ECO:0000256" key="5">
    <source>
        <dbReference type="ARBA" id="ARBA00023239"/>
    </source>
</evidence>
<dbReference type="InterPro" id="IPR000771">
    <property type="entry name" value="FBA_II"/>
</dbReference>
<dbReference type="Proteomes" id="UP001501166">
    <property type="component" value="Unassembled WGS sequence"/>
</dbReference>
<dbReference type="NCBIfam" id="TIGR00167">
    <property type="entry name" value="cbbA"/>
    <property type="match status" value="1"/>
</dbReference>
<dbReference type="SUPFAM" id="SSF51569">
    <property type="entry name" value="Aldolase"/>
    <property type="match status" value="1"/>
</dbReference>
<name>A0ABN0XGQ1_9LACT</name>
<evidence type="ECO:0000256" key="3">
    <source>
        <dbReference type="ARBA" id="ARBA00022723"/>
    </source>
</evidence>
<evidence type="ECO:0000313" key="7">
    <source>
        <dbReference type="Proteomes" id="UP001501166"/>
    </source>
</evidence>
<gene>
    <name evidence="6" type="primary">fba</name>
    <name evidence="6" type="ORF">GCM10008932_14630</name>
</gene>
<dbReference type="PANTHER" id="PTHR30304">
    <property type="entry name" value="D-TAGATOSE-1,6-BISPHOSPHATE ALDOLASE"/>
    <property type="match status" value="1"/>
</dbReference>
<evidence type="ECO:0000256" key="2">
    <source>
        <dbReference type="ARBA" id="ARBA00004921"/>
    </source>
</evidence>